<comment type="caution">
    <text evidence="2">The sequence shown here is derived from an EMBL/GenBank/DDBJ whole genome shotgun (WGS) entry which is preliminary data.</text>
</comment>
<name>A0A9Q1CQI6_HOLLE</name>
<keyword evidence="3" id="KW-1185">Reference proteome</keyword>
<proteinExistence type="predicted"/>
<dbReference type="Pfam" id="PF24764">
    <property type="entry name" value="rva_4"/>
    <property type="match status" value="1"/>
</dbReference>
<accession>A0A9Q1CQI6</accession>
<dbReference type="Proteomes" id="UP001152320">
    <property type="component" value="Chromosome 1"/>
</dbReference>
<dbReference type="EMBL" id="JAIZAY010000001">
    <property type="protein sequence ID" value="KAJ8049043.1"/>
    <property type="molecule type" value="Genomic_DNA"/>
</dbReference>
<dbReference type="OrthoDB" id="10045093at2759"/>
<evidence type="ECO:0000313" key="2">
    <source>
        <dbReference type="EMBL" id="KAJ8049043.1"/>
    </source>
</evidence>
<evidence type="ECO:0000259" key="1">
    <source>
        <dbReference type="Pfam" id="PF24764"/>
    </source>
</evidence>
<dbReference type="PANTHER" id="PTHR46791">
    <property type="entry name" value="EXPRESSED PROTEIN"/>
    <property type="match status" value="1"/>
</dbReference>
<dbReference type="PANTHER" id="PTHR46791:SF13">
    <property type="entry name" value="CLR5 DOMAIN-CONTAINING PROTEIN"/>
    <property type="match status" value="1"/>
</dbReference>
<protein>
    <recommendedName>
        <fullName evidence="1">Integrase core domain-containing protein</fullName>
    </recommendedName>
</protein>
<sequence>MAAFMGIDGCVERGLTVKRDVVMHVIRALDPEGVRLRRRRRLERRMYLSVGRNFAWHLDSYDKLKPYGVAINGCIDGFSSRVLWLRANSTNNDPRIIAGYFMETVESGGGCPLLISADRGTENSTVERLQIFLRRNGNDNYAEQASFRHGASHHNQRIECWWAFLRKHWTQFWMKLVLQLKHDGFFDGSLLDKSLLQFCFTKNFQVSQFLALVIFYNCNPRAGLAVSTGNPFINYW</sequence>
<organism evidence="2 3">
    <name type="scientific">Holothuria leucospilota</name>
    <name type="common">Black long sea cucumber</name>
    <name type="synonym">Mertensiothuria leucospilota</name>
    <dbReference type="NCBI Taxonomy" id="206669"/>
    <lineage>
        <taxon>Eukaryota</taxon>
        <taxon>Metazoa</taxon>
        <taxon>Echinodermata</taxon>
        <taxon>Eleutherozoa</taxon>
        <taxon>Echinozoa</taxon>
        <taxon>Holothuroidea</taxon>
        <taxon>Aspidochirotacea</taxon>
        <taxon>Aspidochirotida</taxon>
        <taxon>Holothuriidae</taxon>
        <taxon>Holothuria</taxon>
    </lineage>
</organism>
<dbReference type="InterPro" id="IPR058913">
    <property type="entry name" value="Integrase_dom_put"/>
</dbReference>
<gene>
    <name evidence="2" type="ORF">HOLleu_01595</name>
</gene>
<reference evidence="2" key="1">
    <citation type="submission" date="2021-10" db="EMBL/GenBank/DDBJ databases">
        <title>Tropical sea cucumber genome reveals ecological adaptation and Cuvierian tubules defense mechanism.</title>
        <authorList>
            <person name="Chen T."/>
        </authorList>
    </citation>
    <scope>NUCLEOTIDE SEQUENCE</scope>
    <source>
        <strain evidence="2">Nanhai2018</strain>
        <tissue evidence="2">Muscle</tissue>
    </source>
</reference>
<dbReference type="AlphaFoldDB" id="A0A9Q1CQI6"/>
<feature type="domain" description="Integrase core" evidence="1">
    <location>
        <begin position="52"/>
        <end position="205"/>
    </location>
</feature>
<evidence type="ECO:0000313" key="3">
    <source>
        <dbReference type="Proteomes" id="UP001152320"/>
    </source>
</evidence>